<comment type="caution">
    <text evidence="2">The sequence shown here is derived from an EMBL/GenBank/DDBJ whole genome shotgun (WGS) entry which is preliminary data.</text>
</comment>
<dbReference type="InterPro" id="IPR010387">
    <property type="entry name" value="QueT"/>
</dbReference>
<dbReference type="PANTHER" id="PTHR40044">
    <property type="entry name" value="INTEGRAL MEMBRANE PROTEIN-RELATED"/>
    <property type="match status" value="1"/>
</dbReference>
<feature type="transmembrane region" description="Helical" evidence="1">
    <location>
        <begin position="111"/>
        <end position="136"/>
    </location>
</feature>
<gene>
    <name evidence="2" type="ORF">FC85_GL000836</name>
</gene>
<dbReference type="STRING" id="1423739.FC85_GL000836"/>
<dbReference type="PIRSF" id="PIRSF031501">
    <property type="entry name" value="QueT"/>
    <property type="match status" value="1"/>
</dbReference>
<evidence type="ECO:0000313" key="2">
    <source>
        <dbReference type="EMBL" id="KRL64782.1"/>
    </source>
</evidence>
<dbReference type="Proteomes" id="UP000052013">
    <property type="component" value="Unassembled WGS sequence"/>
</dbReference>
<protein>
    <recommendedName>
        <fullName evidence="4">QueT transporter family protein</fullName>
    </recommendedName>
</protein>
<dbReference type="EMBL" id="AZEY01000080">
    <property type="protein sequence ID" value="KRL64782.1"/>
    <property type="molecule type" value="Genomic_DNA"/>
</dbReference>
<sequence length="172" mass="18680">MNSKIDVFGIDNLADLTKAAVVAALYVVVTMVFAATSFGPIQFRFSEGLNNLVPFNKRYILAVTLGCFISNMISSLGPLDLVIGTGETLIALITIRLVTNHIQSVIKKLAASVLIGTFYMFIVAGEIAFLGSSAFWPTFWSAYLTTAIGEFVCMTLGAVIIYMINLKYDLSK</sequence>
<dbReference type="RefSeq" id="WP_057865289.1">
    <property type="nucleotide sequence ID" value="NZ_AZEY01000080.1"/>
</dbReference>
<dbReference type="Pfam" id="PF06177">
    <property type="entry name" value="QueT"/>
    <property type="match status" value="1"/>
</dbReference>
<keyword evidence="1" id="KW-0472">Membrane</keyword>
<feature type="transmembrane region" description="Helical" evidence="1">
    <location>
        <begin position="82"/>
        <end position="99"/>
    </location>
</feature>
<evidence type="ECO:0000256" key="1">
    <source>
        <dbReference type="SAM" id="Phobius"/>
    </source>
</evidence>
<evidence type="ECO:0000313" key="3">
    <source>
        <dbReference type="Proteomes" id="UP000052013"/>
    </source>
</evidence>
<proteinExistence type="predicted"/>
<evidence type="ECO:0008006" key="4">
    <source>
        <dbReference type="Google" id="ProtNLM"/>
    </source>
</evidence>
<feature type="transmembrane region" description="Helical" evidence="1">
    <location>
        <begin position="142"/>
        <end position="164"/>
    </location>
</feature>
<reference evidence="2 3" key="1">
    <citation type="journal article" date="2015" name="Genome Announc.">
        <title>Expanding the biotechnology potential of lactobacilli through comparative genomics of 213 strains and associated genera.</title>
        <authorList>
            <person name="Sun Z."/>
            <person name="Harris H.M."/>
            <person name="McCann A."/>
            <person name="Guo C."/>
            <person name="Argimon S."/>
            <person name="Zhang W."/>
            <person name="Yang X."/>
            <person name="Jeffery I.B."/>
            <person name="Cooney J.C."/>
            <person name="Kagawa T.F."/>
            <person name="Liu W."/>
            <person name="Song Y."/>
            <person name="Salvetti E."/>
            <person name="Wrobel A."/>
            <person name="Rasinkangas P."/>
            <person name="Parkhill J."/>
            <person name="Rea M.C."/>
            <person name="O'Sullivan O."/>
            <person name="Ritari J."/>
            <person name="Douillard F.P."/>
            <person name="Paul Ross R."/>
            <person name="Yang R."/>
            <person name="Briner A.E."/>
            <person name="Felis G.E."/>
            <person name="de Vos W.M."/>
            <person name="Barrangou R."/>
            <person name="Klaenhammer T.R."/>
            <person name="Caufield P.W."/>
            <person name="Cui Y."/>
            <person name="Zhang H."/>
            <person name="O'Toole P.W."/>
        </authorList>
    </citation>
    <scope>NUCLEOTIDE SEQUENCE [LARGE SCALE GENOMIC DNA]</scope>
    <source>
        <strain evidence="2 3">DSM 14421</strain>
    </source>
</reference>
<dbReference type="AlphaFoldDB" id="A0A0R1S8N5"/>
<dbReference type="PATRIC" id="fig|1423739.3.peg.874"/>
<dbReference type="PANTHER" id="PTHR40044:SF1">
    <property type="entry name" value="INTEGRAL MEMBRANE PROTEIN"/>
    <property type="match status" value="1"/>
</dbReference>
<name>A0A0R1S8N5_9LACO</name>
<keyword evidence="1" id="KW-0812">Transmembrane</keyword>
<keyword evidence="1" id="KW-1133">Transmembrane helix</keyword>
<accession>A0A0R1S8N5</accession>
<organism evidence="2 3">
    <name type="scientific">Lentilactobacillus diolivorans DSM 14421</name>
    <dbReference type="NCBI Taxonomy" id="1423739"/>
    <lineage>
        <taxon>Bacteria</taxon>
        <taxon>Bacillati</taxon>
        <taxon>Bacillota</taxon>
        <taxon>Bacilli</taxon>
        <taxon>Lactobacillales</taxon>
        <taxon>Lactobacillaceae</taxon>
        <taxon>Lentilactobacillus</taxon>
    </lineage>
</organism>
<feature type="transmembrane region" description="Helical" evidence="1">
    <location>
        <begin position="20"/>
        <end position="38"/>
    </location>
</feature>